<dbReference type="STRING" id="1703779.AMJ83_02330"/>
<dbReference type="Pfam" id="PF22478">
    <property type="entry name" value="DUF6982"/>
    <property type="match status" value="1"/>
</dbReference>
<organism evidence="1 2">
    <name type="scientific">candidate division WOR_3 bacterium SM23_42</name>
    <dbReference type="NCBI Taxonomy" id="1703779"/>
    <lineage>
        <taxon>Bacteria</taxon>
        <taxon>Bacteria division WOR-3</taxon>
    </lineage>
</organism>
<protein>
    <submittedName>
        <fullName evidence="1">Uncharacterized protein</fullName>
    </submittedName>
</protein>
<dbReference type="EMBL" id="LJUJ01000002">
    <property type="protein sequence ID" value="KPK64559.1"/>
    <property type="molecule type" value="Genomic_DNA"/>
</dbReference>
<sequence>MMDTVTTERNRIVVHFKDGRLLKGYTHDFTPVKDTFHVTSELEQDKGKIYEVFCPNLKAIFFVKTLSGNKDYKEKKRFHEVDSSGLRGIKIKVEFNDDEVMCGISLGYSKKRKGFFVVPVDPQSNNERVYVVASAVRDVKLGSAAEQ</sequence>
<accession>A0A0S8FV40</accession>
<gene>
    <name evidence="1" type="ORF">AMJ83_02330</name>
</gene>
<name>A0A0S8FV40_UNCW3</name>
<dbReference type="InterPro" id="IPR054251">
    <property type="entry name" value="DUF6982"/>
</dbReference>
<proteinExistence type="predicted"/>
<dbReference type="AlphaFoldDB" id="A0A0S8FV40"/>
<comment type="caution">
    <text evidence="1">The sequence shown here is derived from an EMBL/GenBank/DDBJ whole genome shotgun (WGS) entry which is preliminary data.</text>
</comment>
<evidence type="ECO:0000313" key="2">
    <source>
        <dbReference type="Proteomes" id="UP000051373"/>
    </source>
</evidence>
<dbReference type="Proteomes" id="UP000051373">
    <property type="component" value="Unassembled WGS sequence"/>
</dbReference>
<evidence type="ECO:0000313" key="1">
    <source>
        <dbReference type="EMBL" id="KPK64559.1"/>
    </source>
</evidence>
<reference evidence="1 2" key="1">
    <citation type="journal article" date="2015" name="Microbiome">
        <title>Genomic resolution of linkages in carbon, nitrogen, and sulfur cycling among widespread estuary sediment bacteria.</title>
        <authorList>
            <person name="Baker B.J."/>
            <person name="Lazar C.S."/>
            <person name="Teske A.P."/>
            <person name="Dick G.J."/>
        </authorList>
    </citation>
    <scope>NUCLEOTIDE SEQUENCE [LARGE SCALE GENOMIC DNA]</scope>
    <source>
        <strain evidence="1">SM23_42</strain>
    </source>
</reference>